<dbReference type="InterPro" id="IPR016035">
    <property type="entry name" value="Acyl_Trfase/lysoPLipase"/>
</dbReference>
<dbReference type="SUPFAM" id="SSF52151">
    <property type="entry name" value="FabD/lysophospholipase-like"/>
    <property type="match status" value="1"/>
</dbReference>
<proteinExistence type="predicted"/>
<dbReference type="PANTHER" id="PTHR46394:SF1">
    <property type="entry name" value="PNPLA DOMAIN-CONTAINING PROTEIN"/>
    <property type="match status" value="1"/>
</dbReference>
<dbReference type="InterPro" id="IPR052580">
    <property type="entry name" value="Lipid_Hydrolase"/>
</dbReference>
<protein>
    <recommendedName>
        <fullName evidence="2">PNPLA domain-containing protein</fullName>
    </recommendedName>
</protein>
<dbReference type="InterPro" id="IPR002641">
    <property type="entry name" value="PNPLA_dom"/>
</dbReference>
<dbReference type="EMBL" id="MN740171">
    <property type="protein sequence ID" value="QHT91901.1"/>
    <property type="molecule type" value="Genomic_DNA"/>
</dbReference>
<evidence type="ECO:0000256" key="1">
    <source>
        <dbReference type="ARBA" id="ARBA00023098"/>
    </source>
</evidence>
<dbReference type="PROSITE" id="PS51635">
    <property type="entry name" value="PNPLA"/>
    <property type="match status" value="1"/>
</dbReference>
<dbReference type="Pfam" id="PF01734">
    <property type="entry name" value="Patatin"/>
    <property type="match status" value="1"/>
</dbReference>
<keyword evidence="1" id="KW-0443">Lipid metabolism</keyword>
<reference evidence="3" key="1">
    <citation type="journal article" date="2020" name="Nature">
        <title>Giant virus diversity and host interactions through global metagenomics.</title>
        <authorList>
            <person name="Schulz F."/>
            <person name="Roux S."/>
            <person name="Paez-Espino D."/>
            <person name="Jungbluth S."/>
            <person name="Walsh D.A."/>
            <person name="Denef V.J."/>
            <person name="McMahon K.D."/>
            <person name="Konstantinidis K.T."/>
            <person name="Eloe-Fadrosh E.A."/>
            <person name="Kyrpides N.C."/>
            <person name="Woyke T."/>
        </authorList>
    </citation>
    <scope>NUCLEOTIDE SEQUENCE</scope>
    <source>
        <strain evidence="3">GVMAG-M-3300023184-86</strain>
    </source>
</reference>
<name>A0A6C0IFE4_9ZZZZ</name>
<dbReference type="GO" id="GO:0006629">
    <property type="term" value="P:lipid metabolic process"/>
    <property type="evidence" value="ECO:0007669"/>
    <property type="project" value="UniProtKB-KW"/>
</dbReference>
<dbReference type="Gene3D" id="3.40.1090.10">
    <property type="entry name" value="Cytosolic phospholipase A2 catalytic domain"/>
    <property type="match status" value="1"/>
</dbReference>
<dbReference type="AlphaFoldDB" id="A0A6C0IFE4"/>
<dbReference type="PANTHER" id="PTHR46394">
    <property type="entry name" value="ANNEXIN"/>
    <property type="match status" value="1"/>
</dbReference>
<accession>A0A6C0IFE4</accession>
<sequence length="289" mass="33111">MPIKHLVISGGGPTLVQALGAIQHVEEKKFIDLSNIETIYGTSAGAILGTLICLKFDWETINDYIIKRPWHEVFPINVQKIFDAYTKKGIFDCKTVEKIFKPLFSAKDLALDINLHDFYNYSKIELHFFTFDINDFKIEDISYKTHPNISVIMALQMTCSLPVLVAPVCIENKCYIDGGIVCNYPLNKCLELYNEDEILGIKNQYDKNDSNRVDSQSTMLDFLMSFVFKMIQNMDTGDKQTVIKNEIICKADFLSIDYLKTALYSMDVRKELFDSGVEFAKDFLSLKHL</sequence>
<evidence type="ECO:0000313" key="3">
    <source>
        <dbReference type="EMBL" id="QHT91901.1"/>
    </source>
</evidence>
<organism evidence="3">
    <name type="scientific">viral metagenome</name>
    <dbReference type="NCBI Taxonomy" id="1070528"/>
    <lineage>
        <taxon>unclassified sequences</taxon>
        <taxon>metagenomes</taxon>
        <taxon>organismal metagenomes</taxon>
    </lineage>
</organism>
<feature type="domain" description="PNPLA" evidence="2">
    <location>
        <begin position="6"/>
        <end position="190"/>
    </location>
</feature>
<evidence type="ECO:0000259" key="2">
    <source>
        <dbReference type="PROSITE" id="PS51635"/>
    </source>
</evidence>